<evidence type="ECO:0000313" key="3">
    <source>
        <dbReference type="Proteomes" id="UP000076609"/>
    </source>
</evidence>
<accession>A0ABR5YEN4</accession>
<dbReference type="InterPro" id="IPR009325">
    <property type="entry name" value="DUF983"/>
</dbReference>
<dbReference type="EMBL" id="LQQO01000005">
    <property type="protein sequence ID" value="KZE17816.1"/>
    <property type="molecule type" value="Genomic_DNA"/>
</dbReference>
<dbReference type="RefSeq" id="WP_066688931.1">
    <property type="nucleotide sequence ID" value="NZ_CP117025.1"/>
</dbReference>
<name>A0ABR5YEN4_9SPHN</name>
<evidence type="ECO:0000313" key="2">
    <source>
        <dbReference type="EMBL" id="KZE17816.1"/>
    </source>
</evidence>
<protein>
    <recommendedName>
        <fullName evidence="4">DUF983 domain-containing protein</fullName>
    </recommendedName>
</protein>
<reference evidence="3" key="1">
    <citation type="submission" date="2016-01" db="EMBL/GenBank/DDBJ databases">
        <title>Draft genome of Chromobacterium sp. F49.</title>
        <authorList>
            <person name="Hong K.W."/>
        </authorList>
    </citation>
    <scope>NUCLEOTIDE SEQUENCE [LARGE SCALE GENOMIC DNA]</scope>
    <source>
        <strain evidence="3">CN3</strain>
    </source>
</reference>
<keyword evidence="1" id="KW-0812">Transmembrane</keyword>
<gene>
    <name evidence="2" type="ORF">AVT10_10940</name>
</gene>
<comment type="caution">
    <text evidence="2">The sequence shown here is derived from an EMBL/GenBank/DDBJ whole genome shotgun (WGS) entry which is preliminary data.</text>
</comment>
<evidence type="ECO:0000256" key="1">
    <source>
        <dbReference type="SAM" id="Phobius"/>
    </source>
</evidence>
<keyword evidence="1" id="KW-1133">Transmembrane helix</keyword>
<evidence type="ECO:0008006" key="4">
    <source>
        <dbReference type="Google" id="ProtNLM"/>
    </source>
</evidence>
<proteinExistence type="predicted"/>
<dbReference type="Proteomes" id="UP000076609">
    <property type="component" value="Unassembled WGS sequence"/>
</dbReference>
<keyword evidence="3" id="KW-1185">Reference proteome</keyword>
<feature type="transmembrane region" description="Helical" evidence="1">
    <location>
        <begin position="57"/>
        <end position="77"/>
    </location>
</feature>
<organism evidence="2 3">
    <name type="scientific">Sphingomonas hankookensis</name>
    <dbReference type="NCBI Taxonomy" id="563996"/>
    <lineage>
        <taxon>Bacteria</taxon>
        <taxon>Pseudomonadati</taxon>
        <taxon>Pseudomonadota</taxon>
        <taxon>Alphaproteobacteria</taxon>
        <taxon>Sphingomonadales</taxon>
        <taxon>Sphingomonadaceae</taxon>
        <taxon>Sphingomonas</taxon>
    </lineage>
</organism>
<keyword evidence="1" id="KW-0472">Membrane</keyword>
<feature type="transmembrane region" description="Helical" evidence="1">
    <location>
        <begin position="83"/>
        <end position="105"/>
    </location>
</feature>
<sequence length="127" mass="13256">MPDPVGAGGPAPFDCGMRGLCPRCGATTLFRGPVAFADRCGACALDFSAFNVGDGPAAFLTLILGGIVTILAIWLDLKVGPPWWVHALLWIPLTIGGVVGSLRIAKGMLLALEYRNAAREGKIAPRP</sequence>
<dbReference type="Pfam" id="PF06170">
    <property type="entry name" value="DUF983"/>
    <property type="match status" value="1"/>
</dbReference>